<protein>
    <recommendedName>
        <fullName evidence="4">TonB-dependent receptor plug domain-containing protein</fullName>
    </recommendedName>
</protein>
<accession>A0A921JIM4</accession>
<reference evidence="2" key="2">
    <citation type="submission" date="2021-09" db="EMBL/GenBank/DDBJ databases">
        <authorList>
            <person name="Gilroy R."/>
        </authorList>
    </citation>
    <scope>NUCLEOTIDE SEQUENCE</scope>
    <source>
        <strain evidence="2">4100</strain>
    </source>
</reference>
<evidence type="ECO:0000313" key="2">
    <source>
        <dbReference type="EMBL" id="HJE39493.1"/>
    </source>
</evidence>
<dbReference type="Proteomes" id="UP000711407">
    <property type="component" value="Unassembled WGS sequence"/>
</dbReference>
<organism evidence="2 3">
    <name type="scientific">Candidatus Amulumruptor caecigallinarius</name>
    <dbReference type="NCBI Taxonomy" id="2109911"/>
    <lineage>
        <taxon>Bacteria</taxon>
        <taxon>Pseudomonadati</taxon>
        <taxon>Bacteroidota</taxon>
        <taxon>Bacteroidia</taxon>
        <taxon>Bacteroidales</taxon>
        <taxon>Muribaculaceae</taxon>
        <taxon>Candidatus Amulumruptor</taxon>
    </lineage>
</organism>
<comment type="caution">
    <text evidence="2">The sequence shown here is derived from an EMBL/GenBank/DDBJ whole genome shotgun (WGS) entry which is preliminary data.</text>
</comment>
<reference evidence="2" key="1">
    <citation type="journal article" date="2021" name="PeerJ">
        <title>Extensive microbial diversity within the chicken gut microbiome revealed by metagenomics and culture.</title>
        <authorList>
            <person name="Gilroy R."/>
            <person name="Ravi A."/>
            <person name="Getino M."/>
            <person name="Pursley I."/>
            <person name="Horton D.L."/>
            <person name="Alikhan N.F."/>
            <person name="Baker D."/>
            <person name="Gharbi K."/>
            <person name="Hall N."/>
            <person name="Watson M."/>
            <person name="Adriaenssens E.M."/>
            <person name="Foster-Nyarko E."/>
            <person name="Jarju S."/>
            <person name="Secka A."/>
            <person name="Antonio M."/>
            <person name="Oren A."/>
            <person name="Chaudhuri R.R."/>
            <person name="La Ragione R."/>
            <person name="Hildebrand F."/>
            <person name="Pallen M.J."/>
        </authorList>
    </citation>
    <scope>NUCLEOTIDE SEQUENCE</scope>
    <source>
        <strain evidence="2">4100</strain>
    </source>
</reference>
<proteinExistence type="predicted"/>
<dbReference type="EMBL" id="DYXT01000036">
    <property type="protein sequence ID" value="HJE39493.1"/>
    <property type="molecule type" value="Genomic_DNA"/>
</dbReference>
<evidence type="ECO:0008006" key="4">
    <source>
        <dbReference type="Google" id="ProtNLM"/>
    </source>
</evidence>
<dbReference type="AlphaFoldDB" id="A0A921JIM4"/>
<sequence length="168" mass="18524">MLIIKTLPFVLMGFCALLSYASEPDSIKASNHTKELNEVVVTASYLTREDDHILAVPTKEQRKHAVTGYDLLQNLMIPGISVDRATGSVTTPAGAATLYIDGREADFREVQSLRPKDIARVEYFDIPTGKYANDMSAINFVLKKLDNGGYTHSLMPRKVSVICMATIT</sequence>
<feature type="chain" id="PRO_5037229730" description="TonB-dependent receptor plug domain-containing protein" evidence="1">
    <location>
        <begin position="22"/>
        <end position="168"/>
    </location>
</feature>
<feature type="signal peptide" evidence="1">
    <location>
        <begin position="1"/>
        <end position="21"/>
    </location>
</feature>
<evidence type="ECO:0000256" key="1">
    <source>
        <dbReference type="SAM" id="SignalP"/>
    </source>
</evidence>
<name>A0A921JIM4_9BACT</name>
<evidence type="ECO:0000313" key="3">
    <source>
        <dbReference type="Proteomes" id="UP000711407"/>
    </source>
</evidence>
<keyword evidence="1" id="KW-0732">Signal</keyword>
<gene>
    <name evidence="2" type="ORF">K8V47_07045</name>
</gene>